<dbReference type="EMBL" id="CM046389">
    <property type="protein sequence ID" value="KAI8568921.1"/>
    <property type="molecule type" value="Genomic_DNA"/>
</dbReference>
<keyword evidence="2" id="KW-1185">Reference proteome</keyword>
<evidence type="ECO:0000313" key="2">
    <source>
        <dbReference type="Proteomes" id="UP001062846"/>
    </source>
</evidence>
<name>A0ACC0PUV1_RHOML</name>
<organism evidence="1 2">
    <name type="scientific">Rhododendron molle</name>
    <name type="common">Chinese azalea</name>
    <name type="synonym">Azalea mollis</name>
    <dbReference type="NCBI Taxonomy" id="49168"/>
    <lineage>
        <taxon>Eukaryota</taxon>
        <taxon>Viridiplantae</taxon>
        <taxon>Streptophyta</taxon>
        <taxon>Embryophyta</taxon>
        <taxon>Tracheophyta</taxon>
        <taxon>Spermatophyta</taxon>
        <taxon>Magnoliopsida</taxon>
        <taxon>eudicotyledons</taxon>
        <taxon>Gunneridae</taxon>
        <taxon>Pentapetalae</taxon>
        <taxon>asterids</taxon>
        <taxon>Ericales</taxon>
        <taxon>Ericaceae</taxon>
        <taxon>Ericoideae</taxon>
        <taxon>Rhodoreae</taxon>
        <taxon>Rhododendron</taxon>
    </lineage>
</organism>
<evidence type="ECO:0000313" key="1">
    <source>
        <dbReference type="EMBL" id="KAI8568921.1"/>
    </source>
</evidence>
<sequence>MKNPPPPPLHSRYPPRKLLLFLLSNTHPAIGVMGNTNTITLYNNTKEVVDIIDFLGIITGKTVKAGGQTHIDPKEYDGNESRGGRLPLLMIFCGGSLLKSPEGDLCAGEQIFSTCVKTVTIYQLNDQNPTGVVNYEVKFQLQHEYRKVTANTLKFSRDQLLDNDYGWSVQFINGSVKLTLKEGVTMTLDPSKLFTRINDPEIISLLHMVLMFWPRTFADWNHKGDLMTIVGLVNQLMVQARDYNANRLKGEVTKVIEKLVSDLNQLCATKVEWYRPLFPGMETKFPPVEGKMDEVDEKKLEKFKTTIAPLLQQKSSPGRSS</sequence>
<proteinExistence type="predicted"/>
<reference evidence="1" key="1">
    <citation type="submission" date="2022-02" db="EMBL/GenBank/DDBJ databases">
        <title>Plant Genome Project.</title>
        <authorList>
            <person name="Zhang R.-G."/>
        </authorList>
    </citation>
    <scope>NUCLEOTIDE SEQUENCE</scope>
    <source>
        <strain evidence="1">AT1</strain>
    </source>
</reference>
<gene>
    <name evidence="1" type="ORF">RHMOL_Rhmol02G0238200</name>
</gene>
<protein>
    <submittedName>
        <fullName evidence="1">Uncharacterized protein</fullName>
    </submittedName>
</protein>
<comment type="caution">
    <text evidence="1">The sequence shown here is derived from an EMBL/GenBank/DDBJ whole genome shotgun (WGS) entry which is preliminary data.</text>
</comment>
<accession>A0ACC0PUV1</accession>
<dbReference type="Proteomes" id="UP001062846">
    <property type="component" value="Chromosome 2"/>
</dbReference>